<dbReference type="Proteomes" id="UP000615593">
    <property type="component" value="Unassembled WGS sequence"/>
</dbReference>
<dbReference type="EMBL" id="BMWY01000001">
    <property type="protein sequence ID" value="GGZ46013.1"/>
    <property type="molecule type" value="Genomic_DNA"/>
</dbReference>
<dbReference type="InterPro" id="IPR000843">
    <property type="entry name" value="HTH_LacI"/>
</dbReference>
<evidence type="ECO:0000313" key="6">
    <source>
        <dbReference type="Proteomes" id="UP000615593"/>
    </source>
</evidence>
<keyword evidence="2" id="KW-0238">DNA-binding</keyword>
<dbReference type="RefSeq" id="WP_027886028.1">
    <property type="nucleotide sequence ID" value="NZ_BMWY01000001.1"/>
</dbReference>
<dbReference type="CDD" id="cd01392">
    <property type="entry name" value="HTH_LacI"/>
    <property type="match status" value="1"/>
</dbReference>
<accession>A0ABQ3BM22</accession>
<dbReference type="CDD" id="cd06267">
    <property type="entry name" value="PBP1_LacI_sugar_binding-like"/>
    <property type="match status" value="1"/>
</dbReference>
<gene>
    <name evidence="5" type="ORF">GCM10008088_04190</name>
</gene>
<dbReference type="SUPFAM" id="SSF47413">
    <property type="entry name" value="lambda repressor-like DNA-binding domains"/>
    <property type="match status" value="1"/>
</dbReference>
<evidence type="ECO:0000256" key="3">
    <source>
        <dbReference type="ARBA" id="ARBA00023163"/>
    </source>
</evidence>
<dbReference type="Pfam" id="PF00356">
    <property type="entry name" value="LacI"/>
    <property type="match status" value="1"/>
</dbReference>
<dbReference type="Gene3D" id="1.10.260.40">
    <property type="entry name" value="lambda repressor-like DNA-binding domains"/>
    <property type="match status" value="1"/>
</dbReference>
<dbReference type="InterPro" id="IPR028082">
    <property type="entry name" value="Peripla_BP_I"/>
</dbReference>
<dbReference type="PROSITE" id="PS50932">
    <property type="entry name" value="HTH_LACI_2"/>
    <property type="match status" value="1"/>
</dbReference>
<keyword evidence="6" id="KW-1185">Reference proteome</keyword>
<feature type="domain" description="HTH lacI-type" evidence="4">
    <location>
        <begin position="5"/>
        <end position="59"/>
    </location>
</feature>
<evidence type="ECO:0000256" key="2">
    <source>
        <dbReference type="ARBA" id="ARBA00023125"/>
    </source>
</evidence>
<dbReference type="PANTHER" id="PTHR30146">
    <property type="entry name" value="LACI-RELATED TRANSCRIPTIONAL REPRESSOR"/>
    <property type="match status" value="1"/>
</dbReference>
<keyword evidence="1" id="KW-0805">Transcription regulation</keyword>
<dbReference type="Gene3D" id="3.40.50.2300">
    <property type="match status" value="2"/>
</dbReference>
<organism evidence="5 6">
    <name type="scientific">Mesonia mobilis</name>
    <dbReference type="NCBI Taxonomy" id="369791"/>
    <lineage>
        <taxon>Bacteria</taxon>
        <taxon>Pseudomonadati</taxon>
        <taxon>Bacteroidota</taxon>
        <taxon>Flavobacteriia</taxon>
        <taxon>Flavobacteriales</taxon>
        <taxon>Flavobacteriaceae</taxon>
        <taxon>Mesonia</taxon>
    </lineage>
</organism>
<dbReference type="InterPro" id="IPR046335">
    <property type="entry name" value="LacI/GalR-like_sensor"/>
</dbReference>
<protein>
    <submittedName>
        <fullName evidence="5">LacI family transcriptional regulator</fullName>
    </submittedName>
</protein>
<dbReference type="PANTHER" id="PTHR30146:SF109">
    <property type="entry name" value="HTH-TYPE TRANSCRIPTIONAL REGULATOR GALS"/>
    <property type="match status" value="1"/>
</dbReference>
<dbReference type="SUPFAM" id="SSF53822">
    <property type="entry name" value="Periplasmic binding protein-like I"/>
    <property type="match status" value="1"/>
</dbReference>
<evidence type="ECO:0000256" key="1">
    <source>
        <dbReference type="ARBA" id="ARBA00023015"/>
    </source>
</evidence>
<keyword evidence="3" id="KW-0804">Transcription</keyword>
<evidence type="ECO:0000313" key="5">
    <source>
        <dbReference type="EMBL" id="GGZ46013.1"/>
    </source>
</evidence>
<sequence length="336" mass="38091">MKKKITIKEIAKILMVSVSTVSKAMNDSPEISEKTKKKVKELAKFYGYVPNHIAVSLKNQSTFNIGVIIPDIQNSFLAEVLKNIEVHAKKNGYRIITFFTGEKLKEERESLNILSNGMVEGIIVCPSEETFVERQFEHFKNIAETTPIVTFDRLHKELNFNSVSVDDDQSILKACDHFQSTDAKNILFVSSIGWLSVGKTRRRTFTGFIENNTSVTGETIEEHDLDELRKKIEARITDDSQPNIDAILGADIESTSIASASISRNKLKFIDEISLIGYVNKKQNELQFPRVSYINQYPEKVGEKAVELLISNLKQDQKKITQEIIKTEIVKKDTSK</sequence>
<dbReference type="InterPro" id="IPR010982">
    <property type="entry name" value="Lambda_DNA-bd_dom_sf"/>
</dbReference>
<name>A0ABQ3BM22_9FLAO</name>
<evidence type="ECO:0000259" key="4">
    <source>
        <dbReference type="PROSITE" id="PS50932"/>
    </source>
</evidence>
<dbReference type="GeneID" id="94368065"/>
<comment type="caution">
    <text evidence="5">The sequence shown here is derived from an EMBL/GenBank/DDBJ whole genome shotgun (WGS) entry which is preliminary data.</text>
</comment>
<proteinExistence type="predicted"/>
<dbReference type="Pfam" id="PF13377">
    <property type="entry name" value="Peripla_BP_3"/>
    <property type="match status" value="1"/>
</dbReference>
<reference evidence="6" key="1">
    <citation type="journal article" date="2019" name="Int. J. Syst. Evol. Microbiol.">
        <title>The Global Catalogue of Microorganisms (GCM) 10K type strain sequencing project: providing services to taxonomists for standard genome sequencing and annotation.</title>
        <authorList>
            <consortium name="The Broad Institute Genomics Platform"/>
            <consortium name="The Broad Institute Genome Sequencing Center for Infectious Disease"/>
            <person name="Wu L."/>
            <person name="Ma J."/>
        </authorList>
    </citation>
    <scope>NUCLEOTIDE SEQUENCE [LARGE SCALE GENOMIC DNA]</scope>
    <source>
        <strain evidence="6">KCTC 12708</strain>
    </source>
</reference>
<dbReference type="SMART" id="SM00354">
    <property type="entry name" value="HTH_LACI"/>
    <property type="match status" value="1"/>
</dbReference>